<gene>
    <name evidence="3" type="ORF">C7402_10925</name>
</gene>
<feature type="transmembrane region" description="Helical" evidence="1">
    <location>
        <begin position="146"/>
        <end position="166"/>
    </location>
</feature>
<evidence type="ECO:0000259" key="2">
    <source>
        <dbReference type="Pfam" id="PF01757"/>
    </source>
</evidence>
<feature type="transmembrane region" description="Helical" evidence="1">
    <location>
        <begin position="16"/>
        <end position="35"/>
    </location>
</feature>
<evidence type="ECO:0000313" key="4">
    <source>
        <dbReference type="Proteomes" id="UP000245712"/>
    </source>
</evidence>
<feature type="transmembrane region" description="Helical" evidence="1">
    <location>
        <begin position="195"/>
        <end position="220"/>
    </location>
</feature>
<feature type="transmembrane region" description="Helical" evidence="1">
    <location>
        <begin position="171"/>
        <end position="189"/>
    </location>
</feature>
<dbReference type="PANTHER" id="PTHR23028">
    <property type="entry name" value="ACETYLTRANSFERASE"/>
    <property type="match status" value="1"/>
</dbReference>
<feature type="domain" description="Acyltransferase 3" evidence="2">
    <location>
        <begin position="12"/>
        <end position="337"/>
    </location>
</feature>
<evidence type="ECO:0000313" key="3">
    <source>
        <dbReference type="EMBL" id="PVX82172.1"/>
    </source>
</evidence>
<reference evidence="3 4" key="1">
    <citation type="submission" date="2018-05" db="EMBL/GenBank/DDBJ databases">
        <title>Genomic Encyclopedia of Type Strains, Phase IV (KMG-V): Genome sequencing to study the core and pangenomes of soil and plant-associated prokaryotes.</title>
        <authorList>
            <person name="Whitman W."/>
        </authorList>
    </citation>
    <scope>NUCLEOTIDE SEQUENCE [LARGE SCALE GENOMIC DNA]</scope>
    <source>
        <strain evidence="3 4">SCZa-39</strain>
    </source>
</reference>
<keyword evidence="1" id="KW-0812">Transmembrane</keyword>
<organism evidence="3 4">
    <name type="scientific">Paraburkholderia unamae</name>
    <dbReference type="NCBI Taxonomy" id="219649"/>
    <lineage>
        <taxon>Bacteria</taxon>
        <taxon>Pseudomonadati</taxon>
        <taxon>Pseudomonadota</taxon>
        <taxon>Betaproteobacteria</taxon>
        <taxon>Burkholderiales</taxon>
        <taxon>Burkholderiaceae</taxon>
        <taxon>Paraburkholderia</taxon>
    </lineage>
</organism>
<keyword evidence="1" id="KW-0472">Membrane</keyword>
<dbReference type="InterPro" id="IPR002656">
    <property type="entry name" value="Acyl_transf_3_dom"/>
</dbReference>
<accession>A0ABX5KK84</accession>
<dbReference type="PANTHER" id="PTHR23028:SF134">
    <property type="entry name" value="PUTATIVE (AFU_ORTHOLOGUE AFUA_4G08520)-RELATED"/>
    <property type="match status" value="1"/>
</dbReference>
<feature type="transmembrane region" description="Helical" evidence="1">
    <location>
        <begin position="319"/>
        <end position="339"/>
    </location>
</feature>
<name>A0ABX5KK84_9BURK</name>
<dbReference type="RefSeq" id="WP_116611721.1">
    <property type="nucleotide sequence ID" value="NZ_CAJZAT010000171.1"/>
</dbReference>
<dbReference type="Pfam" id="PF01757">
    <property type="entry name" value="Acyl_transf_3"/>
    <property type="match status" value="1"/>
</dbReference>
<feature type="transmembrane region" description="Helical" evidence="1">
    <location>
        <begin position="285"/>
        <end position="307"/>
    </location>
</feature>
<feature type="transmembrane region" description="Helical" evidence="1">
    <location>
        <begin position="232"/>
        <end position="249"/>
    </location>
</feature>
<comment type="caution">
    <text evidence="3">The sequence shown here is derived from an EMBL/GenBank/DDBJ whole genome shotgun (WGS) entry which is preliminary data.</text>
</comment>
<keyword evidence="4" id="KW-1185">Reference proteome</keyword>
<dbReference type="EMBL" id="QEOB01000009">
    <property type="protein sequence ID" value="PVX82172.1"/>
    <property type="molecule type" value="Genomic_DNA"/>
</dbReference>
<dbReference type="InterPro" id="IPR050879">
    <property type="entry name" value="Acyltransferase_3"/>
</dbReference>
<proteinExistence type="predicted"/>
<feature type="transmembrane region" description="Helical" evidence="1">
    <location>
        <begin position="255"/>
        <end position="273"/>
    </location>
</feature>
<keyword evidence="1" id="KW-1133">Transmembrane helix</keyword>
<dbReference type="Proteomes" id="UP000245712">
    <property type="component" value="Unassembled WGS sequence"/>
</dbReference>
<protein>
    <submittedName>
        <fullName evidence="3">Peptidoglycan/LPS O-acetylase OafA/YrhL</fullName>
    </submittedName>
</protein>
<feature type="transmembrane region" description="Helical" evidence="1">
    <location>
        <begin position="80"/>
        <end position="99"/>
    </location>
</feature>
<sequence length="375" mass="42218">MGQSIADSRYATLDGLRGMAAMVVVFAHFQGLYHLPYIEHGYLAVDLFFAMSGFVIANAYDRKLSSGELNWQQYFTLRLFRLYPLYLAGLVLGVVALAYRLPASDWSDIASAVPAGLLMMPSHTPLRTYYPVQWTIDFLYPLDHPAWSLFFELIASLAYGLFFRYLTTRRLIFIMCVSAVALGTAAYTVGLCNGFVWQSFYVGFARLGYAFPAGLLLYRLQQPARRRESRSAILIVALAFGLLFMPWPMHNQPAVAVDLLLVLVAFPAIVWAACRVEPPARWLRLFAFSGAISYAVYVLHVPFGFLLEDLTRNSHFLRHPAGVSAALLFPGVVLLTWCVDRYYDTPVRRALLARSRGWLAPRPKRTDTADATMPQ</sequence>
<feature type="transmembrane region" description="Helical" evidence="1">
    <location>
        <begin position="41"/>
        <end position="60"/>
    </location>
</feature>
<evidence type="ECO:0000256" key="1">
    <source>
        <dbReference type="SAM" id="Phobius"/>
    </source>
</evidence>